<organism evidence="3 4">
    <name type="scientific">Candidatus Berkelbacteria bacterium CG08_land_8_20_14_0_20_39_8</name>
    <dbReference type="NCBI Taxonomy" id="1974511"/>
    <lineage>
        <taxon>Bacteria</taxon>
        <taxon>Candidatus Berkelbacteria</taxon>
    </lineage>
</organism>
<evidence type="ECO:0000256" key="1">
    <source>
        <dbReference type="SAM" id="MobiDB-lite"/>
    </source>
</evidence>
<dbReference type="Gene3D" id="2.10.260.10">
    <property type="match status" value="1"/>
</dbReference>
<reference evidence="4" key="1">
    <citation type="submission" date="2017-09" db="EMBL/GenBank/DDBJ databases">
        <title>Depth-based differentiation of microbial function through sediment-hosted aquifers and enrichment of novel symbionts in the deep terrestrial subsurface.</title>
        <authorList>
            <person name="Probst A.J."/>
            <person name="Ladd B."/>
            <person name="Jarett J.K."/>
            <person name="Geller-Mcgrath D.E."/>
            <person name="Sieber C.M.K."/>
            <person name="Emerson J.B."/>
            <person name="Anantharaman K."/>
            <person name="Thomas B.C."/>
            <person name="Malmstrom R."/>
            <person name="Stieglmeier M."/>
            <person name="Klingl A."/>
            <person name="Woyke T."/>
            <person name="Ryan C.M."/>
            <person name="Banfield J.F."/>
        </authorList>
    </citation>
    <scope>NUCLEOTIDE SEQUENCE [LARGE SCALE GENOMIC DNA]</scope>
</reference>
<gene>
    <name evidence="3" type="ORF">COT12_00645</name>
</gene>
<dbReference type="AlphaFoldDB" id="A0A2M6YCT4"/>
<proteinExistence type="predicted"/>
<dbReference type="EMBL" id="PEXI01000024">
    <property type="protein sequence ID" value="PIU24516.1"/>
    <property type="molecule type" value="Genomic_DNA"/>
</dbReference>
<feature type="compositionally biased region" description="Basic and acidic residues" evidence="1">
    <location>
        <begin position="56"/>
        <end position="70"/>
    </location>
</feature>
<feature type="region of interest" description="Disordered" evidence="1">
    <location>
        <begin position="56"/>
        <end position="81"/>
    </location>
</feature>
<feature type="domain" description="SpoVT-AbrB" evidence="2">
    <location>
        <begin position="17"/>
        <end position="54"/>
    </location>
</feature>
<name>A0A2M6YCT4_9BACT</name>
<protein>
    <recommendedName>
        <fullName evidence="2">SpoVT-AbrB domain-containing protein</fullName>
    </recommendedName>
</protein>
<accession>A0A2M6YCT4</accession>
<dbReference type="InterPro" id="IPR037914">
    <property type="entry name" value="SpoVT-AbrB_sf"/>
</dbReference>
<sequence>MKMEKRKLIKFSNYSLCVTLPKWVIKELKWQKGEVVNLQVDENKGEIVIKKGSSTTKEKLADKLPDDKQTKSSSKNKKTRW</sequence>
<dbReference type="InterPro" id="IPR007159">
    <property type="entry name" value="SpoVT-AbrB_dom"/>
</dbReference>
<comment type="caution">
    <text evidence="3">The sequence shown here is derived from an EMBL/GenBank/DDBJ whole genome shotgun (WGS) entry which is preliminary data.</text>
</comment>
<evidence type="ECO:0000313" key="3">
    <source>
        <dbReference type="EMBL" id="PIU24516.1"/>
    </source>
</evidence>
<dbReference type="Pfam" id="PF04014">
    <property type="entry name" value="MazE_antitoxin"/>
    <property type="match status" value="1"/>
</dbReference>
<dbReference type="SUPFAM" id="SSF89447">
    <property type="entry name" value="AbrB/MazE/MraZ-like"/>
    <property type="match status" value="1"/>
</dbReference>
<evidence type="ECO:0000259" key="2">
    <source>
        <dbReference type="Pfam" id="PF04014"/>
    </source>
</evidence>
<dbReference type="GO" id="GO:0003677">
    <property type="term" value="F:DNA binding"/>
    <property type="evidence" value="ECO:0007669"/>
    <property type="project" value="InterPro"/>
</dbReference>
<dbReference type="Proteomes" id="UP000229896">
    <property type="component" value="Unassembled WGS sequence"/>
</dbReference>
<evidence type="ECO:0000313" key="4">
    <source>
        <dbReference type="Proteomes" id="UP000229896"/>
    </source>
</evidence>